<organism evidence="2">
    <name type="scientific">marine sediment metagenome</name>
    <dbReference type="NCBI Taxonomy" id="412755"/>
    <lineage>
        <taxon>unclassified sequences</taxon>
        <taxon>metagenomes</taxon>
        <taxon>ecological metagenomes</taxon>
    </lineage>
</organism>
<gene>
    <name evidence="2" type="ORF">LCGC14_2941400</name>
</gene>
<dbReference type="AlphaFoldDB" id="A0A0F9A903"/>
<proteinExistence type="predicted"/>
<feature type="compositionally biased region" description="Basic and acidic residues" evidence="1">
    <location>
        <begin position="7"/>
        <end position="32"/>
    </location>
</feature>
<feature type="non-terminal residue" evidence="2">
    <location>
        <position position="1"/>
    </location>
</feature>
<protein>
    <submittedName>
        <fullName evidence="2">Uncharacterized protein</fullName>
    </submittedName>
</protein>
<sequence>ALAILHEAGRDPDRIWQEERDRADGMSEDKCE</sequence>
<dbReference type="EMBL" id="LAZR01059005">
    <property type="protein sequence ID" value="KKK68701.1"/>
    <property type="molecule type" value="Genomic_DNA"/>
</dbReference>
<feature type="region of interest" description="Disordered" evidence="1">
    <location>
        <begin position="1"/>
        <end position="32"/>
    </location>
</feature>
<name>A0A0F9A903_9ZZZZ</name>
<reference evidence="2" key="1">
    <citation type="journal article" date="2015" name="Nature">
        <title>Complex archaea that bridge the gap between prokaryotes and eukaryotes.</title>
        <authorList>
            <person name="Spang A."/>
            <person name="Saw J.H."/>
            <person name="Jorgensen S.L."/>
            <person name="Zaremba-Niedzwiedzka K."/>
            <person name="Martijn J."/>
            <person name="Lind A.E."/>
            <person name="van Eijk R."/>
            <person name="Schleper C."/>
            <person name="Guy L."/>
            <person name="Ettema T.J."/>
        </authorList>
    </citation>
    <scope>NUCLEOTIDE SEQUENCE</scope>
</reference>
<comment type="caution">
    <text evidence="2">The sequence shown here is derived from an EMBL/GenBank/DDBJ whole genome shotgun (WGS) entry which is preliminary data.</text>
</comment>
<evidence type="ECO:0000256" key="1">
    <source>
        <dbReference type="SAM" id="MobiDB-lite"/>
    </source>
</evidence>
<accession>A0A0F9A903</accession>
<evidence type="ECO:0000313" key="2">
    <source>
        <dbReference type="EMBL" id="KKK68701.1"/>
    </source>
</evidence>